<protein>
    <submittedName>
        <fullName evidence="1">Uncharacterized protein</fullName>
    </submittedName>
</protein>
<geneLocation type="plasmid" evidence="1 2">
    <name>pCALKR01</name>
</geneLocation>
<dbReference type="KEGG" id="cki:Calkr_2636"/>
<dbReference type="Proteomes" id="UP000009256">
    <property type="component" value="Plasmid pCALKR01"/>
</dbReference>
<organism evidence="1 2">
    <name type="scientific">Caldicellulosiruptor acetigenus (strain ATCC 700853 / DSM 12137 / I77R1B)</name>
    <name type="common">Caldicellulosiruptor kristjanssonii</name>
    <dbReference type="NCBI Taxonomy" id="632335"/>
    <lineage>
        <taxon>Bacteria</taxon>
        <taxon>Bacillati</taxon>
        <taxon>Bacillota</taxon>
        <taxon>Bacillota incertae sedis</taxon>
        <taxon>Caldicellulosiruptorales</taxon>
        <taxon>Caldicellulosiruptoraceae</taxon>
        <taxon>Caldicellulosiruptor</taxon>
    </lineage>
</organism>
<dbReference type="eggNOG" id="ENOG5032Z6J">
    <property type="taxonomic scope" value="Bacteria"/>
</dbReference>
<reference key="1">
    <citation type="submission" date="2010-11" db="EMBL/GenBank/DDBJ databases">
        <title>Complete sequence of plasmid of Caldicellulosiruptor kristjanssonii 177R1B.</title>
        <authorList>
            <consortium name="US DOE Joint Genome Institute"/>
            <person name="Lucas S."/>
            <person name="Copeland A."/>
            <person name="Lapidus A."/>
            <person name="Cheng J.-F."/>
            <person name="Bruce D."/>
            <person name="Goodwin L."/>
            <person name="Pitluck S."/>
            <person name="Davenport K."/>
            <person name="Detter J.C."/>
            <person name="Han C."/>
            <person name="Tapia R."/>
            <person name="Land M."/>
            <person name="Hauser L."/>
            <person name="Jeffries C."/>
            <person name="Kyrpides N."/>
            <person name="Ivanova N."/>
            <person name="Mikhailova N."/>
            <person name="Blumer-Schuette S.E."/>
            <person name="Kelly R.M."/>
            <person name="Woyke T."/>
        </authorList>
    </citation>
    <scope>NUCLEOTIDE SEQUENCE</scope>
    <source>
        <strain>177R1B</strain>
    </source>
</reference>
<gene>
    <name evidence="1" type="ordered locus">Calkr_2636</name>
</gene>
<reference evidence="1 2" key="2">
    <citation type="journal article" date="2011" name="J. Bacteriol.">
        <title>Complete genome sequences for the anaerobic, extremely thermophilic plant biomass-degrading bacteria Caldicellulosiruptor hydrothermalis, Caldicellulosiruptor kristjanssonii, Caldicellulosiruptor kronotskyensis, Caldicellulosiruptor owensenis, and Caldicellulosiruptor lactoaceticus.</title>
        <authorList>
            <person name="Blumer-Schuette S.E."/>
            <person name="Ozdemir I."/>
            <person name="Mistry D."/>
            <person name="Lucas S."/>
            <person name="Lapidus A."/>
            <person name="Cheng J.F."/>
            <person name="Goodwin L.A."/>
            <person name="Pitluck S."/>
            <person name="Land M.L."/>
            <person name="Hauser L.J."/>
            <person name="Woyke T."/>
            <person name="Mikhailova N."/>
            <person name="Pati A."/>
            <person name="Kyrpides N.C."/>
            <person name="Ivanova N."/>
            <person name="Detter J.C."/>
            <person name="Walston-Davenport K."/>
            <person name="Han S."/>
            <person name="Adams M.W."/>
            <person name="Kelly R.M."/>
        </authorList>
    </citation>
    <scope>NUCLEOTIDE SEQUENCE [LARGE SCALE GENOMIC DNA]</scope>
    <source>
        <strain evidence="2">ATCC 700853 / DSM 12137 / I77R1B</strain>
        <plasmid evidence="1">pCALKR01</plasmid>
    </source>
</reference>
<evidence type="ECO:0000313" key="2">
    <source>
        <dbReference type="Proteomes" id="UP000009256"/>
    </source>
</evidence>
<dbReference type="HOGENOM" id="CLU_810582_0_0_9"/>
<evidence type="ECO:0000313" key="1">
    <source>
        <dbReference type="EMBL" id="ADQ42059.1"/>
    </source>
</evidence>
<dbReference type="AlphaFoldDB" id="E4SAY0"/>
<proteinExistence type="predicted"/>
<name>E4SAY0_CALA7</name>
<accession>E4SAY0</accession>
<keyword evidence="1" id="KW-0614">Plasmid</keyword>
<dbReference type="RefSeq" id="WP_013429066.1">
    <property type="nucleotide sequence ID" value="NC_014719.1"/>
</dbReference>
<keyword evidence="2" id="KW-1185">Reference proteome</keyword>
<dbReference type="OrthoDB" id="278639at2"/>
<dbReference type="EMBL" id="CP002327">
    <property type="protein sequence ID" value="ADQ42059.1"/>
    <property type="molecule type" value="Genomic_DNA"/>
</dbReference>
<sequence>MNKKIKNTEERRELTLYLAGQYRMITYDAVVKIYGGSSSAYYWIKKLQDEGYLKRVGRSELQLTAKGREYVRNKYGLEVEPVKGKDKKKRWEKVKKIAFRDALMGKVIPAWCLKKENNMLDTKNQVVGVVEAPNAGRDGNRGKAIFMIRSETVQKVITEMIGDAEEISKLGYKEVLVICEGEKEIKAVEKAIKRIDAKDIGRLMVLPGDETSLELMEIILLIDDWRERVIRYVYQGHLYRMANLALADAEVIINSSSKIERVWVGIDCDVLRRQTMEMYPEVVQGEIDRVVCLRSQVQSRYANLKIKLDVIDDDKFFKLFKRDLAEKRRVEEWFKCLPNYES</sequence>